<evidence type="ECO:0000313" key="2">
    <source>
        <dbReference type="EMBL" id="MDN0014593.1"/>
    </source>
</evidence>
<reference evidence="2" key="1">
    <citation type="submission" date="2023-06" db="EMBL/GenBank/DDBJ databases">
        <title>Two novel species of Acinetobacter isolated from motorbike repairing workshop in Vietnam.</title>
        <authorList>
            <person name="Le N.T.T."/>
        </authorList>
    </citation>
    <scope>NUCLEOTIDE SEQUENCE</scope>
    <source>
        <strain evidence="2">VNH17</strain>
    </source>
</reference>
<evidence type="ECO:0008006" key="4">
    <source>
        <dbReference type="Google" id="ProtNLM"/>
    </source>
</evidence>
<proteinExistence type="predicted"/>
<evidence type="ECO:0000313" key="3">
    <source>
        <dbReference type="Proteomes" id="UP001168524"/>
    </source>
</evidence>
<sequence>MNETFVWVILFSIAALMFFWAKRQQSNVIKTLVCLFLLPIVLISHLSIYRINDYLAVNSSIQQHKCGIFSQENFIEHHAKSGSYKQSLYEFKTETGEIFAFAYNRHLARRLPQIRSLQPQQKICFQYSPKFKDSDGYYVLTDLKLQNQ</sequence>
<dbReference type="EMBL" id="JAUDZE010000003">
    <property type="protein sequence ID" value="MDN0014593.1"/>
    <property type="molecule type" value="Genomic_DNA"/>
</dbReference>
<keyword evidence="1" id="KW-0812">Transmembrane</keyword>
<keyword evidence="1" id="KW-1133">Transmembrane helix</keyword>
<gene>
    <name evidence="2" type="ORF">QTA56_10155</name>
</gene>
<name>A0ABT7WPI1_9GAMM</name>
<keyword evidence="1" id="KW-0472">Membrane</keyword>
<dbReference type="Proteomes" id="UP001168524">
    <property type="component" value="Unassembled WGS sequence"/>
</dbReference>
<protein>
    <recommendedName>
        <fullName evidence="4">DUF3592 domain-containing protein</fullName>
    </recommendedName>
</protein>
<feature type="transmembrane region" description="Helical" evidence="1">
    <location>
        <begin position="28"/>
        <end position="49"/>
    </location>
</feature>
<evidence type="ECO:0000256" key="1">
    <source>
        <dbReference type="SAM" id="Phobius"/>
    </source>
</evidence>
<comment type="caution">
    <text evidence="2">The sequence shown here is derived from an EMBL/GenBank/DDBJ whole genome shotgun (WGS) entry which is preliminary data.</text>
</comment>
<keyword evidence="3" id="KW-1185">Reference proteome</keyword>
<organism evidence="2 3">
    <name type="scientific">Acinetobacter thutiue</name>
    <dbReference type="NCBI Taxonomy" id="2998078"/>
    <lineage>
        <taxon>Bacteria</taxon>
        <taxon>Pseudomonadati</taxon>
        <taxon>Pseudomonadota</taxon>
        <taxon>Gammaproteobacteria</taxon>
        <taxon>Moraxellales</taxon>
        <taxon>Moraxellaceae</taxon>
        <taxon>Acinetobacter</taxon>
    </lineage>
</organism>
<feature type="transmembrane region" description="Helical" evidence="1">
    <location>
        <begin position="6"/>
        <end position="21"/>
    </location>
</feature>
<dbReference type="RefSeq" id="WP_267980837.1">
    <property type="nucleotide sequence ID" value="NZ_JAPQKF010000003.1"/>
</dbReference>
<accession>A0ABT7WPI1</accession>